<gene>
    <name evidence="3" type="ORF">COY69_01430</name>
</gene>
<dbReference type="EMBL" id="PFMA01000036">
    <property type="protein sequence ID" value="PIY93477.1"/>
    <property type="molecule type" value="Genomic_DNA"/>
</dbReference>
<evidence type="ECO:0000313" key="4">
    <source>
        <dbReference type="Proteomes" id="UP000229449"/>
    </source>
</evidence>
<accession>A0A2M7RAA9</accession>
<evidence type="ECO:0000313" key="3">
    <source>
        <dbReference type="EMBL" id="PIY93477.1"/>
    </source>
</evidence>
<dbReference type="InterPro" id="IPR028098">
    <property type="entry name" value="Glyco_trans_4-like_N"/>
</dbReference>
<dbReference type="Gene3D" id="3.40.50.2000">
    <property type="entry name" value="Glycogen Phosphorylase B"/>
    <property type="match status" value="2"/>
</dbReference>
<organism evidence="3 4">
    <name type="scientific">Candidatus Magasanikbacteria bacterium CG_4_10_14_0_8_um_filter_32_14</name>
    <dbReference type="NCBI Taxonomy" id="1974640"/>
    <lineage>
        <taxon>Bacteria</taxon>
        <taxon>Candidatus Magasanikiibacteriota</taxon>
    </lineage>
</organism>
<evidence type="ECO:0000259" key="1">
    <source>
        <dbReference type="Pfam" id="PF00534"/>
    </source>
</evidence>
<dbReference type="AlphaFoldDB" id="A0A2M7RAA9"/>
<dbReference type="Pfam" id="PF13439">
    <property type="entry name" value="Glyco_transf_4"/>
    <property type="match status" value="1"/>
</dbReference>
<reference evidence="4" key="1">
    <citation type="submission" date="2017-09" db="EMBL/GenBank/DDBJ databases">
        <title>Depth-based differentiation of microbial function through sediment-hosted aquifers and enrichment of novel symbionts in the deep terrestrial subsurface.</title>
        <authorList>
            <person name="Probst A.J."/>
            <person name="Ladd B."/>
            <person name="Jarett J.K."/>
            <person name="Geller-Mcgrath D.E."/>
            <person name="Sieber C.M.K."/>
            <person name="Emerson J.B."/>
            <person name="Anantharaman K."/>
            <person name="Thomas B.C."/>
            <person name="Malmstrom R."/>
            <person name="Stieglmeier M."/>
            <person name="Klingl A."/>
            <person name="Woyke T."/>
            <person name="Ryan C.M."/>
            <person name="Banfield J.F."/>
        </authorList>
    </citation>
    <scope>NUCLEOTIDE SEQUENCE [LARGE SCALE GENOMIC DNA]</scope>
</reference>
<dbReference type="InterPro" id="IPR001296">
    <property type="entry name" value="Glyco_trans_1"/>
</dbReference>
<dbReference type="GO" id="GO:0016757">
    <property type="term" value="F:glycosyltransferase activity"/>
    <property type="evidence" value="ECO:0007669"/>
    <property type="project" value="InterPro"/>
</dbReference>
<feature type="domain" description="Glycosyl transferase family 1" evidence="1">
    <location>
        <begin position="183"/>
        <end position="341"/>
    </location>
</feature>
<dbReference type="PANTHER" id="PTHR12526:SF630">
    <property type="entry name" value="GLYCOSYLTRANSFERASE"/>
    <property type="match status" value="1"/>
</dbReference>
<dbReference type="Pfam" id="PF00534">
    <property type="entry name" value="Glycos_transf_1"/>
    <property type="match status" value="1"/>
</dbReference>
<feature type="domain" description="Glycosyltransferase subfamily 4-like N-terminal" evidence="2">
    <location>
        <begin position="24"/>
        <end position="178"/>
    </location>
</feature>
<evidence type="ECO:0000259" key="2">
    <source>
        <dbReference type="Pfam" id="PF13439"/>
    </source>
</evidence>
<dbReference type="CDD" id="cd03801">
    <property type="entry name" value="GT4_PimA-like"/>
    <property type="match status" value="1"/>
</dbReference>
<dbReference type="Proteomes" id="UP000229449">
    <property type="component" value="Unassembled WGS sequence"/>
</dbReference>
<evidence type="ECO:0008006" key="5">
    <source>
        <dbReference type="Google" id="ProtNLM"/>
    </source>
</evidence>
<dbReference type="SUPFAM" id="SSF53756">
    <property type="entry name" value="UDP-Glycosyltransferase/glycogen phosphorylase"/>
    <property type="match status" value="1"/>
</dbReference>
<comment type="caution">
    <text evidence="3">The sequence shown here is derived from an EMBL/GenBank/DDBJ whole genome shotgun (WGS) entry which is preliminary data.</text>
</comment>
<name>A0A2M7RAA9_9BACT</name>
<sequence>MEKNMLNKNKKIHVVQIISALNCGGAERLVVDLSNLLVADNFDCSIITFFANTPLASQLDKRVKVILVEKKQKLSFGLIKDLQKTLQNIGADIVHTHLFGADFWGSIVAKKLNLPVISTEHSVYRNESIIKNKLKYWNRKNIDKFVAVSKTIRQELQKYFKLPEEKIVVINPGIDLSRFLFVPNRKVVEPIKFLLLGRLEKEKNFAMAIEALSKYKAKNWQCQIVGQGSLEHNLQNLVSQLGLRDKIEFFSPTTDVVAKYSNTDILLLPSFYEGFGLVALEAMASARIVIATKVGVLPEVIIDKRNGLLCANISIESFADSLSWIFANQNKLLELGLEARQSIKKDFDISIMKSKYEEIYLDLCDKK</sequence>
<protein>
    <recommendedName>
        <fullName evidence="5">Glycosyltransferase</fullName>
    </recommendedName>
</protein>
<dbReference type="PANTHER" id="PTHR12526">
    <property type="entry name" value="GLYCOSYLTRANSFERASE"/>
    <property type="match status" value="1"/>
</dbReference>
<proteinExistence type="predicted"/>